<evidence type="ECO:0000256" key="9">
    <source>
        <dbReference type="ARBA" id="ARBA00023136"/>
    </source>
</evidence>
<evidence type="ECO:0000256" key="5">
    <source>
        <dbReference type="ARBA" id="ARBA00022692"/>
    </source>
</evidence>
<dbReference type="GO" id="GO:0008499">
    <property type="term" value="F:N-acetyl-beta-D-glucosaminide beta-(1,3)-galactosyltransferase activity"/>
    <property type="evidence" value="ECO:0007669"/>
    <property type="project" value="TreeGrafter"/>
</dbReference>
<name>A0A9Q1HBA8_HOLLE</name>
<keyword evidence="6" id="KW-0735">Signal-anchor</keyword>
<evidence type="ECO:0000256" key="10">
    <source>
        <dbReference type="RuleBase" id="RU363063"/>
    </source>
</evidence>
<evidence type="ECO:0000256" key="4">
    <source>
        <dbReference type="ARBA" id="ARBA00022679"/>
    </source>
</evidence>
<dbReference type="Proteomes" id="UP001152320">
    <property type="component" value="Chromosome 7"/>
</dbReference>
<gene>
    <name evidence="11" type="ORF">HOLleu_16834</name>
</gene>
<keyword evidence="12" id="KW-1185">Reference proteome</keyword>
<evidence type="ECO:0000256" key="8">
    <source>
        <dbReference type="ARBA" id="ARBA00023034"/>
    </source>
</evidence>
<dbReference type="EMBL" id="JAIZAY010000007">
    <property type="protein sequence ID" value="KAJ8039193.1"/>
    <property type="molecule type" value="Genomic_DNA"/>
</dbReference>
<proteinExistence type="inferred from homology"/>
<evidence type="ECO:0000256" key="6">
    <source>
        <dbReference type="ARBA" id="ARBA00022968"/>
    </source>
</evidence>
<sequence length="287" mass="32915">MFYPSPKIFPVPIIRSPNVENCPKDKPFILIIVVNMADQSGHRNSIRRSWAKQTNFKPVSLRNDVSWWVVFSIGTVDGTEDSLKKEQENYGDLLQGDFPDHPSEETRKTLLGFKWAAEQLPASCQPLLVLKTECTVFVNTPLLTKWITDQMAQNTGIYAGKVIRGDVPIRDLRMSLQVPELDYPRSTFPPFVQGPCYLLSMDVLTTMLTLVRVVTPIAMEDAYIGLLAEKMDREPQNYDNFQVINRPKNQCHYLEMLFIKTGKATVHHQIFMVVNHQKEECLDKKDL</sequence>
<keyword evidence="4" id="KW-0808">Transferase</keyword>
<comment type="caution">
    <text evidence="11">The sequence shown here is derived from an EMBL/GenBank/DDBJ whole genome shotgun (WGS) entry which is preliminary data.</text>
</comment>
<keyword evidence="3 10" id="KW-0328">Glycosyltransferase</keyword>
<dbReference type="AlphaFoldDB" id="A0A9Q1HBA8"/>
<evidence type="ECO:0000313" key="11">
    <source>
        <dbReference type="EMBL" id="KAJ8039193.1"/>
    </source>
</evidence>
<keyword evidence="9" id="KW-0472">Membrane</keyword>
<keyword evidence="7" id="KW-1133">Transmembrane helix</keyword>
<keyword evidence="8 10" id="KW-0333">Golgi apparatus</keyword>
<dbReference type="Pfam" id="PF01762">
    <property type="entry name" value="Galactosyl_T"/>
    <property type="match status" value="1"/>
</dbReference>
<dbReference type="PANTHER" id="PTHR11214">
    <property type="entry name" value="BETA-1,3-N-ACETYLGLUCOSAMINYLTRANSFERASE"/>
    <property type="match status" value="1"/>
</dbReference>
<keyword evidence="5" id="KW-0812">Transmembrane</keyword>
<dbReference type="PANTHER" id="PTHR11214:SF376">
    <property type="entry name" value="HEXOSYLTRANSFERASE"/>
    <property type="match status" value="1"/>
</dbReference>
<comment type="similarity">
    <text evidence="2 10">Belongs to the glycosyltransferase 31 family.</text>
</comment>
<evidence type="ECO:0000256" key="2">
    <source>
        <dbReference type="ARBA" id="ARBA00008661"/>
    </source>
</evidence>
<dbReference type="InterPro" id="IPR002659">
    <property type="entry name" value="Glyco_trans_31"/>
</dbReference>
<evidence type="ECO:0000256" key="3">
    <source>
        <dbReference type="ARBA" id="ARBA00022676"/>
    </source>
</evidence>
<dbReference type="OrthoDB" id="2139606at2759"/>
<evidence type="ECO:0000313" key="12">
    <source>
        <dbReference type="Proteomes" id="UP001152320"/>
    </source>
</evidence>
<evidence type="ECO:0000256" key="1">
    <source>
        <dbReference type="ARBA" id="ARBA00004323"/>
    </source>
</evidence>
<dbReference type="GO" id="GO:0000139">
    <property type="term" value="C:Golgi membrane"/>
    <property type="evidence" value="ECO:0007669"/>
    <property type="project" value="UniProtKB-SubCell"/>
</dbReference>
<comment type="subcellular location">
    <subcellularLocation>
        <location evidence="1 10">Golgi apparatus membrane</location>
        <topology evidence="1 10">Single-pass type II membrane protein</topology>
    </subcellularLocation>
</comment>
<protein>
    <recommendedName>
        <fullName evidence="10">Hexosyltransferase</fullName>
        <ecNumber evidence="10">2.4.1.-</ecNumber>
    </recommendedName>
</protein>
<evidence type="ECO:0000256" key="7">
    <source>
        <dbReference type="ARBA" id="ARBA00022989"/>
    </source>
</evidence>
<accession>A0A9Q1HBA8</accession>
<organism evidence="11 12">
    <name type="scientific">Holothuria leucospilota</name>
    <name type="common">Black long sea cucumber</name>
    <name type="synonym">Mertensiothuria leucospilota</name>
    <dbReference type="NCBI Taxonomy" id="206669"/>
    <lineage>
        <taxon>Eukaryota</taxon>
        <taxon>Metazoa</taxon>
        <taxon>Echinodermata</taxon>
        <taxon>Eleutherozoa</taxon>
        <taxon>Echinozoa</taxon>
        <taxon>Holothuroidea</taxon>
        <taxon>Aspidochirotacea</taxon>
        <taxon>Aspidochirotida</taxon>
        <taxon>Holothuriidae</taxon>
        <taxon>Holothuria</taxon>
    </lineage>
</organism>
<dbReference type="EC" id="2.4.1.-" evidence="10"/>
<reference evidence="11" key="1">
    <citation type="submission" date="2021-10" db="EMBL/GenBank/DDBJ databases">
        <title>Tropical sea cucumber genome reveals ecological adaptation and Cuvierian tubules defense mechanism.</title>
        <authorList>
            <person name="Chen T."/>
        </authorList>
    </citation>
    <scope>NUCLEOTIDE SEQUENCE</scope>
    <source>
        <strain evidence="11">Nanhai2018</strain>
        <tissue evidence="11">Muscle</tissue>
    </source>
</reference>
<dbReference type="GO" id="GO:0006493">
    <property type="term" value="P:protein O-linked glycosylation"/>
    <property type="evidence" value="ECO:0007669"/>
    <property type="project" value="TreeGrafter"/>
</dbReference>